<protein>
    <recommendedName>
        <fullName evidence="1">AMP-binding enzyme C-terminal domain-containing protein</fullName>
    </recommendedName>
</protein>
<dbReference type="PANTHER" id="PTHR24096">
    <property type="entry name" value="LONG-CHAIN-FATTY-ACID--COA LIGASE"/>
    <property type="match status" value="1"/>
</dbReference>
<dbReference type="VEuPathDB" id="VectorBase:HLOH_049194"/>
<dbReference type="PANTHER" id="PTHR24096:SF422">
    <property type="entry name" value="BCDNA.GH02901"/>
    <property type="match status" value="1"/>
</dbReference>
<evidence type="ECO:0000313" key="2">
    <source>
        <dbReference type="EMBL" id="KAH9372448.1"/>
    </source>
</evidence>
<dbReference type="AlphaFoldDB" id="A0A9J6GDH9"/>
<gene>
    <name evidence="2" type="ORF">HPB48_012866</name>
</gene>
<feature type="domain" description="AMP-binding enzyme C-terminal" evidence="1">
    <location>
        <begin position="31"/>
        <end position="116"/>
    </location>
</feature>
<dbReference type="Proteomes" id="UP000821853">
    <property type="component" value="Chromosome 4"/>
</dbReference>
<keyword evidence="3" id="KW-1185">Reference proteome</keyword>
<dbReference type="GO" id="GO:0016405">
    <property type="term" value="F:CoA-ligase activity"/>
    <property type="evidence" value="ECO:0007669"/>
    <property type="project" value="TreeGrafter"/>
</dbReference>
<dbReference type="Gene3D" id="3.30.300.30">
    <property type="match status" value="1"/>
</dbReference>
<comment type="caution">
    <text evidence="2">The sequence shown here is derived from an EMBL/GenBank/DDBJ whole genome shotgun (WGS) entry which is preliminary data.</text>
</comment>
<sequence>MGFYDSEGNFFITGRLKDLIKCMDQQVAPAEIEDILAGDPAVKHVIVVGVPHPVFREAARAFVVLKQCLQSSDERTWMEGEAARLAALVSGKLSFHKHLHGGVEFVDSIPETGTGKILRRVSRAIENTYVEKYTYNIEHQRPACTRRTTDA</sequence>
<dbReference type="InterPro" id="IPR045851">
    <property type="entry name" value="AMP-bd_C_sf"/>
</dbReference>
<organism evidence="2 3">
    <name type="scientific">Haemaphysalis longicornis</name>
    <name type="common">Bush tick</name>
    <dbReference type="NCBI Taxonomy" id="44386"/>
    <lineage>
        <taxon>Eukaryota</taxon>
        <taxon>Metazoa</taxon>
        <taxon>Ecdysozoa</taxon>
        <taxon>Arthropoda</taxon>
        <taxon>Chelicerata</taxon>
        <taxon>Arachnida</taxon>
        <taxon>Acari</taxon>
        <taxon>Parasitiformes</taxon>
        <taxon>Ixodida</taxon>
        <taxon>Ixodoidea</taxon>
        <taxon>Ixodidae</taxon>
        <taxon>Haemaphysalinae</taxon>
        <taxon>Haemaphysalis</taxon>
    </lineage>
</organism>
<dbReference type="Pfam" id="PF13193">
    <property type="entry name" value="AMP-binding_C"/>
    <property type="match status" value="1"/>
</dbReference>
<dbReference type="EMBL" id="JABSTR010000006">
    <property type="protein sequence ID" value="KAH9372448.1"/>
    <property type="molecule type" value="Genomic_DNA"/>
</dbReference>
<name>A0A9J6GDH9_HAELO</name>
<proteinExistence type="predicted"/>
<evidence type="ECO:0000259" key="1">
    <source>
        <dbReference type="Pfam" id="PF13193"/>
    </source>
</evidence>
<dbReference type="OMA" id="DERTWME"/>
<evidence type="ECO:0000313" key="3">
    <source>
        <dbReference type="Proteomes" id="UP000821853"/>
    </source>
</evidence>
<dbReference type="InterPro" id="IPR025110">
    <property type="entry name" value="AMP-bd_C"/>
</dbReference>
<dbReference type="SUPFAM" id="SSF56801">
    <property type="entry name" value="Acetyl-CoA synthetase-like"/>
    <property type="match status" value="1"/>
</dbReference>
<accession>A0A9J6GDH9</accession>
<reference evidence="2 3" key="1">
    <citation type="journal article" date="2020" name="Cell">
        <title>Large-Scale Comparative Analyses of Tick Genomes Elucidate Their Genetic Diversity and Vector Capacities.</title>
        <authorList>
            <consortium name="Tick Genome and Microbiome Consortium (TIGMIC)"/>
            <person name="Jia N."/>
            <person name="Wang J."/>
            <person name="Shi W."/>
            <person name="Du L."/>
            <person name="Sun Y."/>
            <person name="Zhan W."/>
            <person name="Jiang J.F."/>
            <person name="Wang Q."/>
            <person name="Zhang B."/>
            <person name="Ji P."/>
            <person name="Bell-Sakyi L."/>
            <person name="Cui X.M."/>
            <person name="Yuan T.T."/>
            <person name="Jiang B.G."/>
            <person name="Yang W.F."/>
            <person name="Lam T.T."/>
            <person name="Chang Q.C."/>
            <person name="Ding S.J."/>
            <person name="Wang X.J."/>
            <person name="Zhu J.G."/>
            <person name="Ruan X.D."/>
            <person name="Zhao L."/>
            <person name="Wei J.T."/>
            <person name="Ye R.Z."/>
            <person name="Que T.C."/>
            <person name="Du C.H."/>
            <person name="Zhou Y.H."/>
            <person name="Cheng J.X."/>
            <person name="Dai P.F."/>
            <person name="Guo W.B."/>
            <person name="Han X.H."/>
            <person name="Huang E.J."/>
            <person name="Li L.F."/>
            <person name="Wei W."/>
            <person name="Gao Y.C."/>
            <person name="Liu J.Z."/>
            <person name="Shao H.Z."/>
            <person name="Wang X."/>
            <person name="Wang C.C."/>
            <person name="Yang T.C."/>
            <person name="Huo Q.B."/>
            <person name="Li W."/>
            <person name="Chen H.Y."/>
            <person name="Chen S.E."/>
            <person name="Zhou L.G."/>
            <person name="Ni X.B."/>
            <person name="Tian J.H."/>
            <person name="Sheng Y."/>
            <person name="Liu T."/>
            <person name="Pan Y.S."/>
            <person name="Xia L.Y."/>
            <person name="Li J."/>
            <person name="Zhao F."/>
            <person name="Cao W.C."/>
        </authorList>
    </citation>
    <scope>NUCLEOTIDE SEQUENCE [LARGE SCALE GENOMIC DNA]</scope>
    <source>
        <strain evidence="2">HaeL-2018</strain>
    </source>
</reference>
<dbReference type="OrthoDB" id="10253869at2759"/>